<dbReference type="SUPFAM" id="SSF56601">
    <property type="entry name" value="beta-lactamase/transpeptidase-like"/>
    <property type="match status" value="1"/>
</dbReference>
<evidence type="ECO:0000256" key="1">
    <source>
        <dbReference type="ARBA" id="ARBA00004370"/>
    </source>
</evidence>
<dbReference type="InterPro" id="IPR012338">
    <property type="entry name" value="Beta-lactam/transpept-like"/>
</dbReference>
<name>A0A9E2KUA7_9LACO</name>
<reference evidence="4" key="1">
    <citation type="journal article" date="2021" name="PeerJ">
        <title>Extensive microbial diversity within the chicken gut microbiome revealed by metagenomics and culture.</title>
        <authorList>
            <person name="Gilroy R."/>
            <person name="Ravi A."/>
            <person name="Getino M."/>
            <person name="Pursley I."/>
            <person name="Horton D.L."/>
            <person name="Alikhan N.F."/>
            <person name="Baker D."/>
            <person name="Gharbi K."/>
            <person name="Hall N."/>
            <person name="Watson M."/>
            <person name="Adriaenssens E.M."/>
            <person name="Foster-Nyarko E."/>
            <person name="Jarju S."/>
            <person name="Secka A."/>
            <person name="Antonio M."/>
            <person name="Oren A."/>
            <person name="Chaudhuri R.R."/>
            <person name="La Ragione R."/>
            <person name="Hildebrand F."/>
            <person name="Pallen M.J."/>
        </authorList>
    </citation>
    <scope>NUCLEOTIDE SEQUENCE</scope>
    <source>
        <strain evidence="4">F6-686</strain>
    </source>
</reference>
<comment type="caution">
    <text evidence="4">The sequence shown here is derived from an EMBL/GenBank/DDBJ whole genome shotgun (WGS) entry which is preliminary data.</text>
</comment>
<dbReference type="InterPro" id="IPR050491">
    <property type="entry name" value="AmpC-like"/>
</dbReference>
<proteinExistence type="predicted"/>
<accession>A0A9E2KUA7</accession>
<evidence type="ECO:0000313" key="5">
    <source>
        <dbReference type="Proteomes" id="UP000823844"/>
    </source>
</evidence>
<comment type="subcellular location">
    <subcellularLocation>
        <location evidence="1">Membrane</location>
    </subcellularLocation>
</comment>
<sequence length="337" mass="37794">MRQFVRSTMNNNHVRGSALVIKNGTTQQISYGYGWYGKRIGNGNSKIVYPICSLQKVITGAMIVQLINESHRTKQHISQYTKISRWYPNLVNANKITIGNLLTHTSGIRATGTEINRGKNYSEADAIQWAINNANSSPFADVGTYYYNNTNYVLLAGIIRAVTGKSYEENFKERIVNKLGLSNTYLYQDIPKSKTDPISYYSDGSKNYTKASYVKRSLASQIPGAGNLFSTPREYYKIQLGLSNGQILSNSDFHYLTHLKTKVTNYSGGLYLKNNDTLKMAYGNLAGTHFGNWFQMTTDNKNGLILFLNQTNNSEASVKAVGYQILNHIKPNTFTSN</sequence>
<dbReference type="Proteomes" id="UP000823844">
    <property type="component" value="Unassembled WGS sequence"/>
</dbReference>
<dbReference type="InterPro" id="IPR001466">
    <property type="entry name" value="Beta-lactam-related"/>
</dbReference>
<evidence type="ECO:0000259" key="3">
    <source>
        <dbReference type="Pfam" id="PF00144"/>
    </source>
</evidence>
<protein>
    <submittedName>
        <fullName evidence="4">Beta-lactamase family protein</fullName>
    </submittedName>
</protein>
<dbReference type="EMBL" id="JAHLFT010000119">
    <property type="protein sequence ID" value="MBU3829228.1"/>
    <property type="molecule type" value="Genomic_DNA"/>
</dbReference>
<dbReference type="AlphaFoldDB" id="A0A9E2KUA7"/>
<keyword evidence="2" id="KW-0472">Membrane</keyword>
<dbReference type="PANTHER" id="PTHR46825">
    <property type="entry name" value="D-ALANYL-D-ALANINE-CARBOXYPEPTIDASE/ENDOPEPTIDASE AMPH"/>
    <property type="match status" value="1"/>
</dbReference>
<reference evidence="4" key="2">
    <citation type="submission" date="2021-04" db="EMBL/GenBank/DDBJ databases">
        <authorList>
            <person name="Gilroy R."/>
        </authorList>
    </citation>
    <scope>NUCLEOTIDE SEQUENCE</scope>
    <source>
        <strain evidence="4">F6-686</strain>
    </source>
</reference>
<dbReference type="Pfam" id="PF00144">
    <property type="entry name" value="Beta-lactamase"/>
    <property type="match status" value="1"/>
</dbReference>
<dbReference type="PANTHER" id="PTHR46825:SF11">
    <property type="entry name" value="PENICILLIN-BINDING PROTEIN 4"/>
    <property type="match status" value="1"/>
</dbReference>
<dbReference type="Gene3D" id="3.40.710.10">
    <property type="entry name" value="DD-peptidase/beta-lactamase superfamily"/>
    <property type="match status" value="1"/>
</dbReference>
<dbReference type="GO" id="GO:0016020">
    <property type="term" value="C:membrane"/>
    <property type="evidence" value="ECO:0007669"/>
    <property type="project" value="UniProtKB-SubCell"/>
</dbReference>
<evidence type="ECO:0000313" key="4">
    <source>
        <dbReference type="EMBL" id="MBU3829228.1"/>
    </source>
</evidence>
<evidence type="ECO:0000256" key="2">
    <source>
        <dbReference type="ARBA" id="ARBA00023136"/>
    </source>
</evidence>
<feature type="domain" description="Beta-lactamase-related" evidence="3">
    <location>
        <begin position="2"/>
        <end position="315"/>
    </location>
</feature>
<gene>
    <name evidence="4" type="ORF">H9806_08980</name>
</gene>
<organism evidence="4 5">
    <name type="scientific">Candidatus Lactobacillus pullistercoris</name>
    <dbReference type="NCBI Taxonomy" id="2838636"/>
    <lineage>
        <taxon>Bacteria</taxon>
        <taxon>Bacillati</taxon>
        <taxon>Bacillota</taxon>
        <taxon>Bacilli</taxon>
        <taxon>Lactobacillales</taxon>
        <taxon>Lactobacillaceae</taxon>
        <taxon>Lactobacillus</taxon>
    </lineage>
</organism>